<accession>A0A0B1S713</accession>
<sequence>MTVSLPALILQGVSAIRHVISINAFAKRDIIAMLRVTARCRRSAVVSVADLRMQFEKAAQSRCSARLAACKNRAPFLQEPKMHSIRL</sequence>
<organism evidence="1 2">
    <name type="scientific">Oesophagostomum dentatum</name>
    <name type="common">Nodular worm</name>
    <dbReference type="NCBI Taxonomy" id="61180"/>
    <lineage>
        <taxon>Eukaryota</taxon>
        <taxon>Metazoa</taxon>
        <taxon>Ecdysozoa</taxon>
        <taxon>Nematoda</taxon>
        <taxon>Chromadorea</taxon>
        <taxon>Rhabditida</taxon>
        <taxon>Rhabditina</taxon>
        <taxon>Rhabditomorpha</taxon>
        <taxon>Strongyloidea</taxon>
        <taxon>Strongylidae</taxon>
        <taxon>Oesophagostomum</taxon>
    </lineage>
</organism>
<dbReference type="AlphaFoldDB" id="A0A0B1S713"/>
<evidence type="ECO:0000313" key="1">
    <source>
        <dbReference type="EMBL" id="KHJ80719.1"/>
    </source>
</evidence>
<reference evidence="1 2" key="1">
    <citation type="submission" date="2014-03" db="EMBL/GenBank/DDBJ databases">
        <title>Draft genome of the hookworm Oesophagostomum dentatum.</title>
        <authorList>
            <person name="Mitreva M."/>
        </authorList>
    </citation>
    <scope>NUCLEOTIDE SEQUENCE [LARGE SCALE GENOMIC DNA]</scope>
    <source>
        <strain evidence="1 2">OD-Hann</strain>
    </source>
</reference>
<dbReference type="Proteomes" id="UP000053660">
    <property type="component" value="Unassembled WGS sequence"/>
</dbReference>
<dbReference type="EMBL" id="KN599925">
    <property type="protein sequence ID" value="KHJ80719.1"/>
    <property type="molecule type" value="Genomic_DNA"/>
</dbReference>
<evidence type="ECO:0000313" key="2">
    <source>
        <dbReference type="Proteomes" id="UP000053660"/>
    </source>
</evidence>
<proteinExistence type="predicted"/>
<protein>
    <submittedName>
        <fullName evidence="1">Uncharacterized protein</fullName>
    </submittedName>
</protein>
<keyword evidence="2" id="KW-1185">Reference proteome</keyword>
<gene>
    <name evidence="1" type="ORF">OESDEN_19602</name>
</gene>
<name>A0A0B1S713_OESDE</name>